<feature type="non-terminal residue" evidence="3">
    <location>
        <position position="272"/>
    </location>
</feature>
<dbReference type="GO" id="GO:0035159">
    <property type="term" value="P:regulation of tube length, open tracheal system"/>
    <property type="evidence" value="ECO:0007669"/>
    <property type="project" value="TreeGrafter"/>
</dbReference>
<evidence type="ECO:0000256" key="1">
    <source>
        <dbReference type="SAM" id="MobiDB-lite"/>
    </source>
</evidence>
<dbReference type="PANTHER" id="PTHR36694">
    <property type="entry name" value="PASIFLORA 1, ISOFORM A-RELATED"/>
    <property type="match status" value="1"/>
</dbReference>
<sequence length="272" mass="31085">KMNYGRKTPSTYRSNPSVYSHATGRQSYSNIVIFEFHCRSSTNLHSKMSRSTRSVRIPWYQRPLLKNNQYIDIQKGAMLIGLFAVFLSLFTIGTTIFDIYCYAMAAPGSTHYGYYIISYEFVYVGNKHVRNMLIVFALFSLILALINFVTSILLCVALRKEYERKVLPWLWTFAVFTVWRALALIFFAIVNDLYFAYNIIMVLMWSIFCVVSIYGWAVVYSLFLELVDLTKLEDLAHLRMGTMASLHASTANSLAGSRPTTPHSTVSTMPVG</sequence>
<reference evidence="3" key="1">
    <citation type="journal article" date="2021" name="Mol. Ecol. Resour.">
        <title>Phylogenomic analyses of the genus Drosophila reveals genomic signals of climate adaptation.</title>
        <authorList>
            <person name="Li F."/>
            <person name="Rane R.V."/>
            <person name="Luria V."/>
            <person name="Xiong Z."/>
            <person name="Chen J."/>
            <person name="Li Z."/>
            <person name="Catullo R.A."/>
            <person name="Griffin P.C."/>
            <person name="Schiffer M."/>
            <person name="Pearce S."/>
            <person name="Lee S.F."/>
            <person name="McElroy K."/>
            <person name="Stocker A."/>
            <person name="Shirriffs J."/>
            <person name="Cockerell F."/>
            <person name="Coppin C."/>
            <person name="Sgro C.M."/>
            <person name="Karger A."/>
            <person name="Cain J.W."/>
            <person name="Weber J.A."/>
            <person name="Santpere G."/>
            <person name="Kirschner M.W."/>
            <person name="Hoffmann A.A."/>
            <person name="Oakeshott J.G."/>
            <person name="Zhang G."/>
        </authorList>
    </citation>
    <scope>NUCLEOTIDE SEQUENCE</scope>
    <source>
        <strain evidence="3">BGI-SZ-2011g</strain>
    </source>
</reference>
<feature type="transmembrane region" description="Helical" evidence="2">
    <location>
        <begin position="195"/>
        <end position="223"/>
    </location>
</feature>
<dbReference type="GO" id="GO:0060857">
    <property type="term" value="P:establishment of glial blood-brain barrier"/>
    <property type="evidence" value="ECO:0007669"/>
    <property type="project" value="TreeGrafter"/>
</dbReference>
<dbReference type="PANTHER" id="PTHR36694:SF4">
    <property type="entry name" value="LD42595P"/>
    <property type="match status" value="1"/>
</dbReference>
<accession>A0AAD4PHC2</accession>
<keyword evidence="2" id="KW-1133">Transmembrane helix</keyword>
<proteinExistence type="predicted"/>
<feature type="transmembrane region" description="Helical" evidence="2">
    <location>
        <begin position="133"/>
        <end position="157"/>
    </location>
</feature>
<comment type="caution">
    <text evidence="3">The sequence shown here is derived from an EMBL/GenBank/DDBJ whole genome shotgun (WGS) entry which is preliminary data.</text>
</comment>
<dbReference type="Proteomes" id="UP001200034">
    <property type="component" value="Unassembled WGS sequence"/>
</dbReference>
<feature type="region of interest" description="Disordered" evidence="1">
    <location>
        <begin position="251"/>
        <end position="272"/>
    </location>
</feature>
<organism evidence="3 4">
    <name type="scientific">Drosophila rubida</name>
    <dbReference type="NCBI Taxonomy" id="30044"/>
    <lineage>
        <taxon>Eukaryota</taxon>
        <taxon>Metazoa</taxon>
        <taxon>Ecdysozoa</taxon>
        <taxon>Arthropoda</taxon>
        <taxon>Hexapoda</taxon>
        <taxon>Insecta</taxon>
        <taxon>Pterygota</taxon>
        <taxon>Neoptera</taxon>
        <taxon>Endopterygota</taxon>
        <taxon>Diptera</taxon>
        <taxon>Brachycera</taxon>
        <taxon>Muscomorpha</taxon>
        <taxon>Ephydroidea</taxon>
        <taxon>Drosophilidae</taxon>
        <taxon>Drosophila</taxon>
    </lineage>
</organism>
<dbReference type="AlphaFoldDB" id="A0AAD4PHC2"/>
<name>A0AAD4PHC2_9MUSC</name>
<dbReference type="GO" id="GO:0005886">
    <property type="term" value="C:plasma membrane"/>
    <property type="evidence" value="ECO:0007669"/>
    <property type="project" value="TreeGrafter"/>
</dbReference>
<feature type="transmembrane region" description="Helical" evidence="2">
    <location>
        <begin position="169"/>
        <end position="189"/>
    </location>
</feature>
<keyword evidence="4" id="KW-1185">Reference proteome</keyword>
<evidence type="ECO:0000313" key="4">
    <source>
        <dbReference type="Proteomes" id="UP001200034"/>
    </source>
</evidence>
<evidence type="ECO:0000256" key="2">
    <source>
        <dbReference type="SAM" id="Phobius"/>
    </source>
</evidence>
<evidence type="ECO:0000313" key="3">
    <source>
        <dbReference type="EMBL" id="KAH8358601.1"/>
    </source>
</evidence>
<keyword evidence="2" id="KW-0812">Transmembrane</keyword>
<protein>
    <submittedName>
        <fullName evidence="3">Uncharacterized protein</fullName>
    </submittedName>
</protein>
<feature type="transmembrane region" description="Helical" evidence="2">
    <location>
        <begin position="79"/>
        <end position="105"/>
    </location>
</feature>
<gene>
    <name evidence="3" type="ORF">KR093_001234</name>
</gene>
<dbReference type="GO" id="GO:0019991">
    <property type="term" value="P:septate junction assembly"/>
    <property type="evidence" value="ECO:0007669"/>
    <property type="project" value="TreeGrafter"/>
</dbReference>
<dbReference type="EMBL" id="JAJJHW010003409">
    <property type="protein sequence ID" value="KAH8358601.1"/>
    <property type="molecule type" value="Genomic_DNA"/>
</dbReference>
<keyword evidence="2" id="KW-0472">Membrane</keyword>